<keyword evidence="12" id="KW-0564">Palmitate</keyword>
<evidence type="ECO:0000256" key="5">
    <source>
        <dbReference type="ARBA" id="ARBA00022597"/>
    </source>
</evidence>
<dbReference type="InterPro" id="IPR054765">
    <property type="entry name" value="SLBB_dom"/>
</dbReference>
<dbReference type="OrthoDB" id="9808421at2"/>
<evidence type="ECO:0000256" key="2">
    <source>
        <dbReference type="ARBA" id="ARBA00009450"/>
    </source>
</evidence>
<keyword evidence="9" id="KW-0406">Ion transport</keyword>
<proteinExistence type="inferred from homology"/>
<name>A0A3E0H5L2_9GAMM</name>
<keyword evidence="3" id="KW-0813">Transport</keyword>
<evidence type="ECO:0000259" key="17">
    <source>
        <dbReference type="Pfam" id="PF18412"/>
    </source>
</evidence>
<evidence type="ECO:0000256" key="14">
    <source>
        <dbReference type="ARBA" id="ARBA00023288"/>
    </source>
</evidence>
<evidence type="ECO:0000256" key="3">
    <source>
        <dbReference type="ARBA" id="ARBA00022448"/>
    </source>
</evidence>
<keyword evidence="7 15" id="KW-0732">Signal</keyword>
<evidence type="ECO:0000256" key="8">
    <source>
        <dbReference type="ARBA" id="ARBA00023047"/>
    </source>
</evidence>
<evidence type="ECO:0000256" key="10">
    <source>
        <dbReference type="ARBA" id="ARBA00023114"/>
    </source>
</evidence>
<evidence type="ECO:0000256" key="7">
    <source>
        <dbReference type="ARBA" id="ARBA00022729"/>
    </source>
</evidence>
<feature type="chain" id="PRO_5017633309" evidence="15">
    <location>
        <begin position="24"/>
        <end position="374"/>
    </location>
</feature>
<dbReference type="PANTHER" id="PTHR33619:SF3">
    <property type="entry name" value="POLYSACCHARIDE EXPORT PROTEIN GFCE-RELATED"/>
    <property type="match status" value="1"/>
</dbReference>
<dbReference type="AlphaFoldDB" id="A0A3E0H5L2"/>
<feature type="domain" description="SLBB" evidence="18">
    <location>
        <begin position="255"/>
        <end position="342"/>
    </location>
</feature>
<organism evidence="19 20">
    <name type="scientific">Paraperlucidibaca baekdonensis</name>
    <dbReference type="NCBI Taxonomy" id="748120"/>
    <lineage>
        <taxon>Bacteria</taxon>
        <taxon>Pseudomonadati</taxon>
        <taxon>Pseudomonadota</taxon>
        <taxon>Gammaproteobacteria</taxon>
        <taxon>Moraxellales</taxon>
        <taxon>Moraxellaceae</taxon>
        <taxon>Paraperlucidibaca</taxon>
    </lineage>
</organism>
<evidence type="ECO:0000313" key="20">
    <source>
        <dbReference type="Proteomes" id="UP000256774"/>
    </source>
</evidence>
<keyword evidence="6" id="KW-0812">Transmembrane</keyword>
<feature type="domain" description="SLBB" evidence="18">
    <location>
        <begin position="171"/>
        <end position="246"/>
    </location>
</feature>
<gene>
    <name evidence="19" type="ORF">DFR26_1006</name>
</gene>
<dbReference type="GO" id="GO:0015159">
    <property type="term" value="F:polysaccharide transmembrane transporter activity"/>
    <property type="evidence" value="ECO:0007669"/>
    <property type="project" value="InterPro"/>
</dbReference>
<keyword evidence="5" id="KW-0762">Sugar transport</keyword>
<dbReference type="PANTHER" id="PTHR33619">
    <property type="entry name" value="POLYSACCHARIDE EXPORT PROTEIN GFCE-RELATED"/>
    <property type="match status" value="1"/>
</dbReference>
<evidence type="ECO:0000313" key="19">
    <source>
        <dbReference type="EMBL" id="REH38841.1"/>
    </source>
</evidence>
<dbReference type="InterPro" id="IPR003715">
    <property type="entry name" value="Poly_export_N"/>
</dbReference>
<evidence type="ECO:0000256" key="15">
    <source>
        <dbReference type="SAM" id="SignalP"/>
    </source>
</evidence>
<protein>
    <submittedName>
        <fullName evidence="19">Polysaccharide export outer membrane protein</fullName>
    </submittedName>
</protein>
<feature type="domain" description="Outer-membrane lipoprotein Wza C-terminal" evidence="17">
    <location>
        <begin position="345"/>
        <end position="369"/>
    </location>
</feature>
<evidence type="ECO:0000256" key="12">
    <source>
        <dbReference type="ARBA" id="ARBA00023139"/>
    </source>
</evidence>
<keyword evidence="13" id="KW-0998">Cell outer membrane</keyword>
<reference evidence="19 20" key="1">
    <citation type="submission" date="2018-08" db="EMBL/GenBank/DDBJ databases">
        <title>Genomic Encyclopedia of Type Strains, Phase IV (KMG-IV): sequencing the most valuable type-strain genomes for metagenomic binning, comparative biology and taxonomic classification.</title>
        <authorList>
            <person name="Goeker M."/>
        </authorList>
    </citation>
    <scope>NUCLEOTIDE SEQUENCE [LARGE SCALE GENOMIC DNA]</scope>
    <source>
        <strain evidence="19 20">DSM 26022</strain>
    </source>
</reference>
<dbReference type="Gene3D" id="3.10.560.10">
    <property type="entry name" value="Outer membrane lipoprotein wza domain like"/>
    <property type="match status" value="2"/>
</dbReference>
<evidence type="ECO:0000256" key="13">
    <source>
        <dbReference type="ARBA" id="ARBA00023237"/>
    </source>
</evidence>
<keyword evidence="14" id="KW-0449">Lipoprotein</keyword>
<evidence type="ECO:0000259" key="16">
    <source>
        <dbReference type="Pfam" id="PF02563"/>
    </source>
</evidence>
<comment type="subcellular location">
    <subcellularLocation>
        <location evidence="1">Cell outer membrane</location>
        <topology evidence="1">Multi-pass membrane protein</topology>
    </subcellularLocation>
</comment>
<keyword evidence="11" id="KW-0472">Membrane</keyword>
<dbReference type="RefSeq" id="WP_116207869.1">
    <property type="nucleotide sequence ID" value="NZ_QUNR01000002.1"/>
</dbReference>
<dbReference type="Proteomes" id="UP000256774">
    <property type="component" value="Unassembled WGS sequence"/>
</dbReference>
<feature type="domain" description="Polysaccharide export protein N-terminal" evidence="16">
    <location>
        <begin position="80"/>
        <end position="165"/>
    </location>
</feature>
<dbReference type="GO" id="GO:0046930">
    <property type="term" value="C:pore complex"/>
    <property type="evidence" value="ECO:0007669"/>
    <property type="project" value="UniProtKB-KW"/>
</dbReference>
<comment type="similarity">
    <text evidence="2">Belongs to the BexD/CtrA/VexA family.</text>
</comment>
<dbReference type="EMBL" id="QUNR01000002">
    <property type="protein sequence ID" value="REH38841.1"/>
    <property type="molecule type" value="Genomic_DNA"/>
</dbReference>
<dbReference type="Pfam" id="PF22461">
    <property type="entry name" value="SLBB_2"/>
    <property type="match status" value="2"/>
</dbReference>
<evidence type="ECO:0000259" key="18">
    <source>
        <dbReference type="Pfam" id="PF22461"/>
    </source>
</evidence>
<dbReference type="InterPro" id="IPR049712">
    <property type="entry name" value="Poly_export"/>
</dbReference>
<evidence type="ECO:0000256" key="11">
    <source>
        <dbReference type="ARBA" id="ARBA00023136"/>
    </source>
</evidence>
<accession>A0A3E0H5L2</accession>
<dbReference type="Pfam" id="PF18412">
    <property type="entry name" value="Wza_C"/>
    <property type="match status" value="1"/>
</dbReference>
<sequence>MSYVSSYKLVSAIAAALVLNACAFAPGQNLIPSSYTQAGGDEPGVEVVVQPITATMIAQQRDAATRAILREQLAELEAVTPEAYRIGPGDVLNVTVWDHPELTSPSGTTLNSPEANGRVVRTDGSFFYPYAGTVQAAGLTLDELRKSLSTKLVKFITSPQVDVGIYRFGSQRVYLSGAFLKAAAIPLTTVQLSLSDAIGQAGIDLANADLSGLTLTRGGKEYVFNLDAYSRAGLSLANVMLKNGDQLQLPYADRKKVYVMGEVNRPLAVRFKLASISLADALLEANGISQTTSKGSSVYVLRDRKTDDQWRVVDVFKLDAGEPETLVLADQFALQAGDMVYVGSAGITRWNRFISQLFPSAGLINTAQNIGNNN</sequence>
<comment type="caution">
    <text evidence="19">The sequence shown here is derived from an EMBL/GenBank/DDBJ whole genome shotgun (WGS) entry which is preliminary data.</text>
</comment>
<dbReference type="InterPro" id="IPR040716">
    <property type="entry name" value="Wza_C"/>
</dbReference>
<evidence type="ECO:0000256" key="6">
    <source>
        <dbReference type="ARBA" id="ARBA00022692"/>
    </source>
</evidence>
<keyword evidence="10" id="KW-0626">Porin</keyword>
<dbReference type="Gene3D" id="3.30.1950.10">
    <property type="entry name" value="wza like domain"/>
    <property type="match status" value="1"/>
</dbReference>
<keyword evidence="8" id="KW-0625">Polysaccharide transport</keyword>
<keyword evidence="4" id="KW-1134">Transmembrane beta strand</keyword>
<evidence type="ECO:0000256" key="1">
    <source>
        <dbReference type="ARBA" id="ARBA00004571"/>
    </source>
</evidence>
<dbReference type="GO" id="GO:0015288">
    <property type="term" value="F:porin activity"/>
    <property type="evidence" value="ECO:0007669"/>
    <property type="project" value="UniProtKB-KW"/>
</dbReference>
<evidence type="ECO:0000256" key="9">
    <source>
        <dbReference type="ARBA" id="ARBA00023065"/>
    </source>
</evidence>
<keyword evidence="20" id="KW-1185">Reference proteome</keyword>
<evidence type="ECO:0000256" key="4">
    <source>
        <dbReference type="ARBA" id="ARBA00022452"/>
    </source>
</evidence>
<dbReference type="Pfam" id="PF02563">
    <property type="entry name" value="Poly_export"/>
    <property type="match status" value="1"/>
</dbReference>
<dbReference type="GO" id="GO:0006811">
    <property type="term" value="P:monoatomic ion transport"/>
    <property type="evidence" value="ECO:0007669"/>
    <property type="project" value="UniProtKB-KW"/>
</dbReference>
<dbReference type="GO" id="GO:0009279">
    <property type="term" value="C:cell outer membrane"/>
    <property type="evidence" value="ECO:0007669"/>
    <property type="project" value="UniProtKB-SubCell"/>
</dbReference>
<feature type="signal peptide" evidence="15">
    <location>
        <begin position="1"/>
        <end position="23"/>
    </location>
</feature>